<dbReference type="InterPro" id="IPR004358">
    <property type="entry name" value="Sig_transdc_His_kin-like_C"/>
</dbReference>
<dbReference type="PRINTS" id="PR00344">
    <property type="entry name" value="BCTRLSENSOR"/>
</dbReference>
<keyword evidence="3 5" id="KW-0597">Phosphoprotein</keyword>
<keyword evidence="4" id="KW-0902">Two-component regulatory system</keyword>
<evidence type="ECO:0000313" key="11">
    <source>
        <dbReference type="Proteomes" id="UP000612680"/>
    </source>
</evidence>
<evidence type="ECO:0000256" key="3">
    <source>
        <dbReference type="ARBA" id="ARBA00022553"/>
    </source>
</evidence>
<dbReference type="EC" id="2.7.13.3" evidence="2"/>
<dbReference type="Gene3D" id="1.10.287.130">
    <property type="match status" value="1"/>
</dbReference>
<dbReference type="PANTHER" id="PTHR45339">
    <property type="entry name" value="HYBRID SIGNAL TRANSDUCTION HISTIDINE KINASE J"/>
    <property type="match status" value="1"/>
</dbReference>
<evidence type="ECO:0000259" key="8">
    <source>
        <dbReference type="PROSITE" id="PS50109"/>
    </source>
</evidence>
<gene>
    <name evidence="10" type="ORF">HWI92_03395</name>
</gene>
<keyword evidence="7" id="KW-0812">Transmembrane</keyword>
<protein>
    <recommendedName>
        <fullName evidence="2">histidine kinase</fullName>
        <ecNumber evidence="2">2.7.13.3</ecNumber>
    </recommendedName>
</protein>
<comment type="catalytic activity">
    <reaction evidence="1">
        <text>ATP + protein L-histidine = ADP + protein N-phospho-L-histidine.</text>
        <dbReference type="EC" id="2.7.13.3"/>
    </reaction>
</comment>
<dbReference type="PANTHER" id="PTHR45339:SF1">
    <property type="entry name" value="HYBRID SIGNAL TRANSDUCTION HISTIDINE KINASE J"/>
    <property type="match status" value="1"/>
</dbReference>
<sequence>MNIHVASQITPVEDFRTGVKERSDSIINYILSGYFLLGLFLASFYETWFIAVGVGGILLVAYYSTKLALPESDLYQYVLSTVLGIFMAQFIYQMHGLFEMHFFAFIGSAVLITYQNWKLQIPMMLVVLVHHSVFGYLQNSGLEEIYFTKLDYFDIMTFAMHMLLAAGIFGICGLWSYRFEKYYQKQISQTRRVGELEKEVQLSLERKNNEEIQRRINAELRASNAELDLARQQAEEGNKAKSAFLATMSHEIRTPINGMVGMAALLKQSPLSDEQHMFAETILNCGDTLTSIINDILDFSKIETGKLELENDDLNLRQTLEDVFDVFGVKAAGIGLDLIYEIDERVPLQIVGDDSRLKQVLVNLIGNAVKFTERGEVCVYVYPEKELHDGQLQLRFDVRDTGIGIQEEKLGGLFDAFTQIDSSTTRKYGGSGLGLAISKNLVTLMGGEMSVHSTLMEGSTFSFSIKTVVGTKTLSPYQDYNMGEHWGKKILIVDDNFTNLTILRRQMENWQLVPVLASSGEEALGILADNQGIDLVVTDMQMPLMDGITLARNLRSSGRQIPLILLSSVGEPLKEQERQLFTSVLTKPIRQHILSKHIINALQQHTKIGMEAAQVSRFQTNLAKDFPYEVLVVDDNAINQHVIVRVLQKLGYQPDIANNGREAVEAANSKNYGLVLMDMQMPVMDGVEATRLIRKTVVQQPIIIALTANTLEEDRQQCLNAGMNDYMSKPININEVTSKIKLWYK</sequence>
<dbReference type="Gene3D" id="3.40.50.2300">
    <property type="match status" value="2"/>
</dbReference>
<dbReference type="InterPro" id="IPR036890">
    <property type="entry name" value="HATPase_C_sf"/>
</dbReference>
<dbReference type="SUPFAM" id="SSF55874">
    <property type="entry name" value="ATPase domain of HSP90 chaperone/DNA topoisomerase II/histidine kinase"/>
    <property type="match status" value="1"/>
</dbReference>
<feature type="transmembrane region" description="Helical" evidence="7">
    <location>
        <begin position="26"/>
        <end position="42"/>
    </location>
</feature>
<keyword evidence="7" id="KW-1133">Transmembrane helix</keyword>
<reference evidence="10 11" key="1">
    <citation type="submission" date="2020-06" db="EMBL/GenBank/DDBJ databases">
        <title>Dyadobacter sandarakinus sp. nov., isolated from the soil of the Arctic Yellow River Station.</title>
        <authorList>
            <person name="Zhang Y."/>
            <person name="Peng F."/>
        </authorList>
    </citation>
    <scope>NUCLEOTIDE SEQUENCE [LARGE SCALE GENOMIC DNA]</scope>
    <source>
        <strain evidence="10 11">Q3-56</strain>
    </source>
</reference>
<dbReference type="InterPro" id="IPR001789">
    <property type="entry name" value="Sig_transdc_resp-reg_receiver"/>
</dbReference>
<keyword evidence="11" id="KW-1185">Reference proteome</keyword>
<dbReference type="SMART" id="SM00388">
    <property type="entry name" value="HisKA"/>
    <property type="match status" value="1"/>
</dbReference>
<keyword evidence="6" id="KW-0175">Coiled coil</keyword>
<dbReference type="SUPFAM" id="SSF47384">
    <property type="entry name" value="Homodimeric domain of signal transducing histidine kinase"/>
    <property type="match status" value="1"/>
</dbReference>
<dbReference type="Pfam" id="PF00512">
    <property type="entry name" value="HisKA"/>
    <property type="match status" value="1"/>
</dbReference>
<dbReference type="SMART" id="SM00448">
    <property type="entry name" value="REC"/>
    <property type="match status" value="2"/>
</dbReference>
<dbReference type="Gene3D" id="3.30.565.10">
    <property type="entry name" value="Histidine kinase-like ATPase, C-terminal domain"/>
    <property type="match status" value="1"/>
</dbReference>
<dbReference type="CDD" id="cd16922">
    <property type="entry name" value="HATPase_EvgS-ArcB-TorS-like"/>
    <property type="match status" value="1"/>
</dbReference>
<dbReference type="InterPro" id="IPR011006">
    <property type="entry name" value="CheY-like_superfamily"/>
</dbReference>
<dbReference type="InterPro" id="IPR003661">
    <property type="entry name" value="HisK_dim/P_dom"/>
</dbReference>
<accession>A0ABX7I2T3</accession>
<feature type="modified residue" description="4-aspartylphosphate" evidence="5">
    <location>
        <position position="678"/>
    </location>
</feature>
<dbReference type="PROSITE" id="PS50109">
    <property type="entry name" value="HIS_KIN"/>
    <property type="match status" value="1"/>
</dbReference>
<dbReference type="SMART" id="SM00387">
    <property type="entry name" value="HATPase_c"/>
    <property type="match status" value="1"/>
</dbReference>
<evidence type="ECO:0000256" key="5">
    <source>
        <dbReference type="PROSITE-ProRule" id="PRU00169"/>
    </source>
</evidence>
<dbReference type="InterPro" id="IPR003594">
    <property type="entry name" value="HATPase_dom"/>
</dbReference>
<dbReference type="CDD" id="cd00082">
    <property type="entry name" value="HisKA"/>
    <property type="match status" value="1"/>
</dbReference>
<dbReference type="PROSITE" id="PS50110">
    <property type="entry name" value="RESPONSE_REGULATORY"/>
    <property type="match status" value="2"/>
</dbReference>
<feature type="domain" description="Histidine kinase" evidence="8">
    <location>
        <begin position="247"/>
        <end position="469"/>
    </location>
</feature>
<feature type="transmembrane region" description="Helical" evidence="7">
    <location>
        <begin position="48"/>
        <end position="65"/>
    </location>
</feature>
<evidence type="ECO:0000256" key="6">
    <source>
        <dbReference type="SAM" id="Coils"/>
    </source>
</evidence>
<evidence type="ECO:0000256" key="7">
    <source>
        <dbReference type="SAM" id="Phobius"/>
    </source>
</evidence>
<dbReference type="Pfam" id="PF00072">
    <property type="entry name" value="Response_reg"/>
    <property type="match status" value="2"/>
</dbReference>
<feature type="domain" description="Response regulatory" evidence="9">
    <location>
        <begin position="489"/>
        <end position="602"/>
    </location>
</feature>
<evidence type="ECO:0000259" key="9">
    <source>
        <dbReference type="PROSITE" id="PS50110"/>
    </source>
</evidence>
<organism evidence="10 11">
    <name type="scientific">Dyadobacter sandarakinus</name>
    <dbReference type="NCBI Taxonomy" id="2747268"/>
    <lineage>
        <taxon>Bacteria</taxon>
        <taxon>Pseudomonadati</taxon>
        <taxon>Bacteroidota</taxon>
        <taxon>Cytophagia</taxon>
        <taxon>Cytophagales</taxon>
        <taxon>Spirosomataceae</taxon>
        <taxon>Dyadobacter</taxon>
    </lineage>
</organism>
<dbReference type="RefSeq" id="WP_204660789.1">
    <property type="nucleotide sequence ID" value="NZ_CP056775.1"/>
</dbReference>
<evidence type="ECO:0000313" key="10">
    <source>
        <dbReference type="EMBL" id="QRR00028.1"/>
    </source>
</evidence>
<evidence type="ECO:0000256" key="1">
    <source>
        <dbReference type="ARBA" id="ARBA00000085"/>
    </source>
</evidence>
<feature type="coiled-coil region" evidence="6">
    <location>
        <begin position="193"/>
        <end position="240"/>
    </location>
</feature>
<name>A0ABX7I2T3_9BACT</name>
<dbReference type="SUPFAM" id="SSF52172">
    <property type="entry name" value="CheY-like"/>
    <property type="match status" value="2"/>
</dbReference>
<evidence type="ECO:0000256" key="2">
    <source>
        <dbReference type="ARBA" id="ARBA00012438"/>
    </source>
</evidence>
<feature type="domain" description="Response regulatory" evidence="9">
    <location>
        <begin position="629"/>
        <end position="744"/>
    </location>
</feature>
<dbReference type="InterPro" id="IPR036097">
    <property type="entry name" value="HisK_dim/P_sf"/>
</dbReference>
<proteinExistence type="predicted"/>
<feature type="modified residue" description="4-aspartylphosphate" evidence="5">
    <location>
        <position position="539"/>
    </location>
</feature>
<dbReference type="Pfam" id="PF02518">
    <property type="entry name" value="HATPase_c"/>
    <property type="match status" value="1"/>
</dbReference>
<feature type="transmembrane region" description="Helical" evidence="7">
    <location>
        <begin position="74"/>
        <end position="92"/>
    </location>
</feature>
<dbReference type="CDD" id="cd00156">
    <property type="entry name" value="REC"/>
    <property type="match status" value="1"/>
</dbReference>
<dbReference type="Proteomes" id="UP000612680">
    <property type="component" value="Chromosome"/>
</dbReference>
<feature type="transmembrane region" description="Helical" evidence="7">
    <location>
        <begin position="98"/>
        <end position="114"/>
    </location>
</feature>
<dbReference type="CDD" id="cd17546">
    <property type="entry name" value="REC_hyHK_CKI1_RcsC-like"/>
    <property type="match status" value="1"/>
</dbReference>
<keyword evidence="7" id="KW-0472">Membrane</keyword>
<dbReference type="InterPro" id="IPR005467">
    <property type="entry name" value="His_kinase_dom"/>
</dbReference>
<evidence type="ECO:0000256" key="4">
    <source>
        <dbReference type="ARBA" id="ARBA00023012"/>
    </source>
</evidence>
<feature type="transmembrane region" description="Helical" evidence="7">
    <location>
        <begin position="158"/>
        <end position="177"/>
    </location>
</feature>
<dbReference type="EMBL" id="CP056775">
    <property type="protein sequence ID" value="QRR00028.1"/>
    <property type="molecule type" value="Genomic_DNA"/>
</dbReference>